<feature type="compositionally biased region" description="Low complexity" evidence="8">
    <location>
        <begin position="216"/>
        <end position="228"/>
    </location>
</feature>
<comment type="catalytic activity">
    <reaction evidence="1 7">
        <text>a 1,2-diacyl-sn-glycero-3-phosphocholine + H2O = a 1,2-diacyl-sn-glycero-3-phosphate + choline + H(+)</text>
        <dbReference type="Rhea" id="RHEA:14445"/>
        <dbReference type="ChEBI" id="CHEBI:15354"/>
        <dbReference type="ChEBI" id="CHEBI:15377"/>
        <dbReference type="ChEBI" id="CHEBI:15378"/>
        <dbReference type="ChEBI" id="CHEBI:57643"/>
        <dbReference type="ChEBI" id="CHEBI:58608"/>
        <dbReference type="EC" id="3.1.4.4"/>
    </reaction>
</comment>
<feature type="domain" description="PLD phosphodiesterase" evidence="9">
    <location>
        <begin position="698"/>
        <end position="725"/>
    </location>
</feature>
<feature type="compositionally biased region" description="Basic residues" evidence="8">
    <location>
        <begin position="118"/>
        <end position="129"/>
    </location>
</feature>
<feature type="compositionally biased region" description="Basic residues" evidence="8">
    <location>
        <begin position="77"/>
        <end position="86"/>
    </location>
</feature>
<feature type="region of interest" description="Disordered" evidence="8">
    <location>
        <begin position="985"/>
        <end position="1043"/>
    </location>
</feature>
<evidence type="ECO:0000256" key="7">
    <source>
        <dbReference type="PIRNR" id="PIRNR009376"/>
    </source>
</evidence>
<evidence type="ECO:0000256" key="5">
    <source>
        <dbReference type="ARBA" id="ARBA00022963"/>
    </source>
</evidence>
<evidence type="ECO:0000256" key="2">
    <source>
        <dbReference type="ARBA" id="ARBA00008664"/>
    </source>
</evidence>
<dbReference type="InterPro" id="IPR016555">
    <property type="entry name" value="PLipase_D_euk"/>
</dbReference>
<keyword evidence="6" id="KW-0443">Lipid metabolism</keyword>
<evidence type="ECO:0000313" key="11">
    <source>
        <dbReference type="Proteomes" id="UP000053815"/>
    </source>
</evidence>
<evidence type="ECO:0000256" key="1">
    <source>
        <dbReference type="ARBA" id="ARBA00000798"/>
    </source>
</evidence>
<evidence type="ECO:0000313" key="10">
    <source>
        <dbReference type="EMBL" id="GAN05332.1"/>
    </source>
</evidence>
<dbReference type="PIRSF" id="PIRSF009376">
    <property type="entry name" value="Phospholipase_D_euk"/>
    <property type="match status" value="1"/>
</dbReference>
<feature type="compositionally biased region" description="Low complexity" evidence="8">
    <location>
        <begin position="183"/>
        <end position="197"/>
    </location>
</feature>
<evidence type="ECO:0000256" key="3">
    <source>
        <dbReference type="ARBA" id="ARBA00022737"/>
    </source>
</evidence>
<dbReference type="PROSITE" id="PS50035">
    <property type="entry name" value="PLD"/>
    <property type="match status" value="1"/>
</dbReference>
<keyword evidence="3" id="KW-0677">Repeat</keyword>
<feature type="region of interest" description="Disordered" evidence="8">
    <location>
        <begin position="22"/>
        <end position="260"/>
    </location>
</feature>
<accession>A0A0C9MPY8</accession>
<reference evidence="10" key="1">
    <citation type="submission" date="2014-09" db="EMBL/GenBank/DDBJ databases">
        <title>Draft genome sequence of an oleaginous Mucoromycotina fungus Mucor ambiguus NBRC6742.</title>
        <authorList>
            <person name="Takeda I."/>
            <person name="Yamane N."/>
            <person name="Morita T."/>
            <person name="Tamano K."/>
            <person name="Machida M."/>
            <person name="Baker S."/>
            <person name="Koike H."/>
        </authorList>
    </citation>
    <scope>NUCLEOTIDE SEQUENCE</scope>
    <source>
        <strain evidence="10">NBRC 6742</strain>
    </source>
</reference>
<dbReference type="Proteomes" id="UP000053815">
    <property type="component" value="Unassembled WGS sequence"/>
</dbReference>
<organism evidence="10">
    <name type="scientific">Mucor ambiguus</name>
    <dbReference type="NCBI Taxonomy" id="91626"/>
    <lineage>
        <taxon>Eukaryota</taxon>
        <taxon>Fungi</taxon>
        <taxon>Fungi incertae sedis</taxon>
        <taxon>Mucoromycota</taxon>
        <taxon>Mucoromycotina</taxon>
        <taxon>Mucoromycetes</taxon>
        <taxon>Mucorales</taxon>
        <taxon>Mucorineae</taxon>
        <taxon>Mucoraceae</taxon>
        <taxon>Mucor</taxon>
    </lineage>
</organism>
<sequence>MSNPIADTAEYFVDKERIKNSKPSLRIFPSQDQQASPTSAANLQDLLSPESPESRRPPAPQHSNLSDFDPKAQWQKVLKRLPSRHLGKSDQDGSSSSSSDDAAEYGSQNDVFEMNRFGRPHRQKKRKNKYQNQQYDDQDDILPDANDISKEGENHVEPPAEEGPQRQSNDNYFVNPFEGSSGDASHTSTPDTATTPTLEDVMQRKQQKKLKKKQKQGAGSSSSSSSSSNDSHHTADQDISPIHPSVTTPPVSPDGGRAKKHWGKTLDKVRLIANLHTLPQQSKAAVNSTSSLAPYYPPLFDPVFIALSKDQHGHPWPPVLLPFLKVAITDSELLTQGINQWVFRIELQYGDIKWVIRRTIAEFVSLHYTLKFKSSLSDAVPSPPSFPSQLQSWLNSAKGTIVTDHDETFEGEKYMIALKRRKALTKYLRQLLIRAHMMANYDICEFLEISAVSIVEDMGWKGKEGFLENKVNFVIPRLCHIIKPHLWNKQWVILRDSYVAFISEIASTRINDVFLFDKSLIVQNKKPGILGKYHNHITMENQFRRIEIKGGRREVEEWMESIQRVLNDSPWVKNHRFGSFAPIRHNSKIRWFVDGEDHFNAVGEAILSAKSEIYIADWWLSPELYLRRPPEKNQEFRLDRLLKRKAEEGVKIYIVVYKEMAVALTINSAHTKLWLQGLHKNIIVVRHPDHRSIDNNVLFWSHHEKIVVVDNRLAFLGGLDLCWGRYDSQSHRLTDYPAEGHTDEVFPGQDYSNPRVKDFLSVAQYDLTLVDRNVTPRMPWHDMTVGMVGPIARDVARHFIQRWNFLKASKGMHRPTVPFLMPKGEYVAARDESAFKGTCRVQMLRSSAQWSSGIEREHSIYNAYMECISKSKHFVYIENQFFISTTTQDKLLRNKIAQALVERIKRAHAKGENYKVFIIIPLIPAFEGDLATKDAAAARNVMHFQYVTISRGGNSIMEKLREAGIEPSDYIGWYSLRNWDKLVPPKKKSDHGSASPTPSPQPETAPAASSNIDPSPSPAVIPTTPSPTDTPAPSEKSIWDDDDRQHYVTNINDRSQLGNRDSEIAMLIEDTDMIPSFMDGKEYKAAKFAHSLRMQLFKEHLGLLDFNNWEQLMTGEAQRAPNVDVDEPIETHHTHERATEEEIRTYEKAGPNKVLEHEKRSGAKPVDASDFGTEAVRMDAKALDPLAPHCHQAIWNATAENNTLIYRDLFRCVPDDTVHTFEQHRKFLPDPAKIPHGHVADPDLHGRDIRQRLSKVRGHLVQFPSDYLKDENMLGSLIRETVTPMVIFT</sequence>
<dbReference type="PANTHER" id="PTHR18896">
    <property type="entry name" value="PHOSPHOLIPASE D"/>
    <property type="match status" value="1"/>
</dbReference>
<gene>
    <name evidence="10" type="ORF">MAM1_0088d04802</name>
</gene>
<evidence type="ECO:0000256" key="4">
    <source>
        <dbReference type="ARBA" id="ARBA00022801"/>
    </source>
</evidence>
<dbReference type="EMBL" id="DF836377">
    <property type="protein sequence ID" value="GAN05332.1"/>
    <property type="molecule type" value="Genomic_DNA"/>
</dbReference>
<dbReference type="InterPro" id="IPR015679">
    <property type="entry name" value="PLipase_D_fam"/>
</dbReference>
<dbReference type="GO" id="GO:0004630">
    <property type="term" value="F:phospholipase D activity"/>
    <property type="evidence" value="ECO:0007669"/>
    <property type="project" value="UniProtKB-UniRule"/>
</dbReference>
<dbReference type="InterPro" id="IPR001736">
    <property type="entry name" value="PLipase_D/transphosphatidylase"/>
</dbReference>
<feature type="compositionally biased region" description="Polar residues" evidence="8">
    <location>
        <begin position="30"/>
        <end position="42"/>
    </location>
</feature>
<dbReference type="Gene3D" id="3.30.1520.10">
    <property type="entry name" value="Phox-like domain"/>
    <property type="match status" value="1"/>
</dbReference>
<feature type="compositionally biased region" description="Pro residues" evidence="8">
    <location>
        <begin position="1015"/>
        <end position="1030"/>
    </location>
</feature>
<dbReference type="PANTHER" id="PTHR18896:SF76">
    <property type="entry name" value="PHOSPHOLIPASE"/>
    <property type="match status" value="1"/>
</dbReference>
<dbReference type="SMART" id="SM00155">
    <property type="entry name" value="PLDc"/>
    <property type="match status" value="1"/>
</dbReference>
<dbReference type="CDD" id="cd09141">
    <property type="entry name" value="PLDc_vPLD1_2_yPLD_like_2"/>
    <property type="match status" value="1"/>
</dbReference>
<keyword evidence="5 7" id="KW-0442">Lipid degradation</keyword>
<proteinExistence type="inferred from homology"/>
<dbReference type="STRING" id="91626.A0A0C9MPY8"/>
<keyword evidence="11" id="KW-1185">Reference proteome</keyword>
<dbReference type="GO" id="GO:0035091">
    <property type="term" value="F:phosphatidylinositol binding"/>
    <property type="evidence" value="ECO:0007669"/>
    <property type="project" value="InterPro"/>
</dbReference>
<evidence type="ECO:0000256" key="6">
    <source>
        <dbReference type="ARBA" id="ARBA00023098"/>
    </source>
</evidence>
<keyword evidence="4 7" id="KW-0378">Hydrolase</keyword>
<dbReference type="GO" id="GO:0035556">
    <property type="term" value="P:intracellular signal transduction"/>
    <property type="evidence" value="ECO:0007669"/>
    <property type="project" value="InterPro"/>
</dbReference>
<name>A0A0C9MPY8_9FUNG</name>
<feature type="compositionally biased region" description="Basic and acidic residues" evidence="8">
    <location>
        <begin position="147"/>
        <end position="158"/>
    </location>
</feature>
<dbReference type="OrthoDB" id="14911at2759"/>
<dbReference type="Pfam" id="PF00614">
    <property type="entry name" value="PLDc"/>
    <property type="match status" value="1"/>
</dbReference>
<protein>
    <recommendedName>
        <fullName evidence="7">Phospholipase</fullName>
        <ecNumber evidence="7">3.1.4.4</ecNumber>
    </recommendedName>
</protein>
<dbReference type="EC" id="3.1.4.4" evidence="7"/>
<feature type="compositionally biased region" description="Basic residues" evidence="8">
    <location>
        <begin position="205"/>
        <end position="215"/>
    </location>
</feature>
<dbReference type="SUPFAM" id="SSF64268">
    <property type="entry name" value="PX domain"/>
    <property type="match status" value="1"/>
</dbReference>
<dbReference type="SUPFAM" id="SSF56024">
    <property type="entry name" value="Phospholipase D/nuclease"/>
    <property type="match status" value="2"/>
</dbReference>
<dbReference type="CDD" id="cd01254">
    <property type="entry name" value="PH_PLD"/>
    <property type="match status" value="1"/>
</dbReference>
<dbReference type="Gene3D" id="3.30.870.10">
    <property type="entry name" value="Endonuclease Chain A"/>
    <property type="match status" value="2"/>
</dbReference>
<dbReference type="GO" id="GO:0006654">
    <property type="term" value="P:phosphatidic acid biosynthetic process"/>
    <property type="evidence" value="ECO:0007669"/>
    <property type="project" value="InterPro"/>
</dbReference>
<evidence type="ECO:0000256" key="8">
    <source>
        <dbReference type="SAM" id="MobiDB-lite"/>
    </source>
</evidence>
<dbReference type="InterPro" id="IPR036871">
    <property type="entry name" value="PX_dom_sf"/>
</dbReference>
<evidence type="ECO:0000259" key="9">
    <source>
        <dbReference type="PROSITE" id="PS50035"/>
    </source>
</evidence>
<dbReference type="Pfam" id="PF00787">
    <property type="entry name" value="PX"/>
    <property type="match status" value="1"/>
</dbReference>
<dbReference type="InterPro" id="IPR001683">
    <property type="entry name" value="PX_dom"/>
</dbReference>
<comment type="similarity">
    <text evidence="2 7">Belongs to the phospholipase D family.</text>
</comment>
<dbReference type="CDD" id="cd09138">
    <property type="entry name" value="PLDc_vPLD1_2_yPLD_like_1"/>
    <property type="match status" value="1"/>
</dbReference>
<dbReference type="GO" id="GO:0009395">
    <property type="term" value="P:phospholipid catabolic process"/>
    <property type="evidence" value="ECO:0007669"/>
    <property type="project" value="TreeGrafter"/>
</dbReference>